<dbReference type="PROSITE" id="PS50109">
    <property type="entry name" value="HIS_KIN"/>
    <property type="match status" value="1"/>
</dbReference>
<evidence type="ECO:0000256" key="15">
    <source>
        <dbReference type="SAM" id="SignalP"/>
    </source>
</evidence>
<dbReference type="Proteomes" id="UP001310022">
    <property type="component" value="Unassembled WGS sequence"/>
</dbReference>
<comment type="catalytic activity">
    <reaction evidence="1">
        <text>ATP + protein L-histidine = ADP + protein N-phospho-L-histidine.</text>
        <dbReference type="EC" id="2.7.13.3"/>
    </reaction>
</comment>
<organism evidence="17 18">
    <name type="scientific">Persicobacter diffluens</name>
    <dbReference type="NCBI Taxonomy" id="981"/>
    <lineage>
        <taxon>Bacteria</taxon>
        <taxon>Pseudomonadati</taxon>
        <taxon>Bacteroidota</taxon>
        <taxon>Cytophagia</taxon>
        <taxon>Cytophagales</taxon>
        <taxon>Persicobacteraceae</taxon>
        <taxon>Persicobacter</taxon>
    </lineage>
</organism>
<dbReference type="InterPro" id="IPR036097">
    <property type="entry name" value="HisK_dim/P_sf"/>
</dbReference>
<keyword evidence="8" id="KW-0418">Kinase</keyword>
<evidence type="ECO:0000256" key="4">
    <source>
        <dbReference type="ARBA" id="ARBA00022475"/>
    </source>
</evidence>
<dbReference type="FunFam" id="3.30.565.10:FF:000023">
    <property type="entry name" value="PAS domain-containing sensor histidine kinase"/>
    <property type="match status" value="1"/>
</dbReference>
<dbReference type="SMART" id="SM00028">
    <property type="entry name" value="TPR"/>
    <property type="match status" value="4"/>
</dbReference>
<dbReference type="Gene3D" id="3.30.565.10">
    <property type="entry name" value="Histidine kinase-like ATPase, C-terminal domain"/>
    <property type="match status" value="1"/>
</dbReference>
<keyword evidence="13" id="KW-0175">Coiled coil</keyword>
<dbReference type="SUPFAM" id="SSF55874">
    <property type="entry name" value="ATPase domain of HSP90 chaperone/DNA topoisomerase II/histidine kinase"/>
    <property type="match status" value="1"/>
</dbReference>
<evidence type="ECO:0000256" key="11">
    <source>
        <dbReference type="ARBA" id="ARBA00023136"/>
    </source>
</evidence>
<evidence type="ECO:0000256" key="14">
    <source>
        <dbReference type="SAM" id="Phobius"/>
    </source>
</evidence>
<dbReference type="Pfam" id="PF13181">
    <property type="entry name" value="TPR_8"/>
    <property type="match status" value="1"/>
</dbReference>
<dbReference type="CDD" id="cd00075">
    <property type="entry name" value="HATPase"/>
    <property type="match status" value="1"/>
</dbReference>
<evidence type="ECO:0000256" key="13">
    <source>
        <dbReference type="SAM" id="Coils"/>
    </source>
</evidence>
<evidence type="ECO:0000256" key="10">
    <source>
        <dbReference type="ARBA" id="ARBA00023012"/>
    </source>
</evidence>
<dbReference type="EC" id="2.7.13.3" evidence="3"/>
<feature type="domain" description="Histidine kinase" evidence="16">
    <location>
        <begin position="472"/>
        <end position="690"/>
    </location>
</feature>
<evidence type="ECO:0000256" key="6">
    <source>
        <dbReference type="ARBA" id="ARBA00022679"/>
    </source>
</evidence>
<dbReference type="InterPro" id="IPR019734">
    <property type="entry name" value="TPR_rpt"/>
</dbReference>
<evidence type="ECO:0000313" key="18">
    <source>
        <dbReference type="Proteomes" id="UP001310022"/>
    </source>
</evidence>
<evidence type="ECO:0000259" key="16">
    <source>
        <dbReference type="PROSITE" id="PS50109"/>
    </source>
</evidence>
<name>A0AAN4VVQ7_9BACT</name>
<feature type="repeat" description="TPR" evidence="12">
    <location>
        <begin position="258"/>
        <end position="291"/>
    </location>
</feature>
<dbReference type="RefSeq" id="WP_338236093.1">
    <property type="nucleotide sequence ID" value="NZ_BQKE01000001.1"/>
</dbReference>
<keyword evidence="9" id="KW-0067">ATP-binding</keyword>
<sequence>MSGYFRTLFTIFLLFSLSQSQANNDTPLSAEEEVLLLLEEAEKKMNGNPHEAYKLAENAWVKATALENNLLIGRALPYMGEALFYRDFGGFLFLKNDDKEIQFLGDDYQGEVDFLNPMHFCLEALKFNKAANDQVGLIKTKKVQAIINSELGDYKKAEECYSEAMQMARKWSLQKEILLLYLDQAQLAEKTKDKDKIELNLDSAKALTFKLKNQNLEAEYQLVAGKAYRQMNNLNKAEFLLKESLRNFQELSYPKGIYESHQALGEVFILKNEFEMALSYLTKARKLERHTGDSLALAQNLLLSGMALAKSDQGKKDLNKNNQAIKLVRESLKIAWKKSMKHTMQKGYQQLTIIYSSLQDYEKAKESLDNQRQLDELIIAESSNSRIAELESKIKFQEKEEELKSAQREHEAENKEQQIYMVFLGAIILILGLIITLIIRNRRKISLANHQIKQKNEELEALNHTKDKFFSIISHDVKGPLNSLRSFSNLLMNHTEHMSTEEIKMLATDLDGSLKNLFGLLENLLIWARSQTGALEIKAESFELNSLIEKNIELLHQQAANKNIQLEKEVFGQYQVFADVKCIDTVIRNLTSNALKFTESGGKVKILVQEKQDKVIISVQDNGVGIHKNAQDKLFKVGEKHSTMGTSNEKGTGLGLLLCKEFVEKNEGTIWFESVEGEGTTFSFSLPKVSENALVEQE</sequence>
<feature type="chain" id="PRO_5042835119" description="histidine kinase" evidence="15">
    <location>
        <begin position="23"/>
        <end position="698"/>
    </location>
</feature>
<keyword evidence="15" id="KW-0732">Signal</keyword>
<reference evidence="17 18" key="1">
    <citation type="submission" date="2021-12" db="EMBL/GenBank/DDBJ databases">
        <title>Genome sequencing of bacteria with rrn-lacking chromosome and rrn-plasmid.</title>
        <authorList>
            <person name="Anda M."/>
            <person name="Iwasaki W."/>
        </authorList>
    </citation>
    <scope>NUCLEOTIDE SEQUENCE [LARGE SCALE GENOMIC DNA]</scope>
    <source>
        <strain evidence="17 18">NBRC 15940</strain>
    </source>
</reference>
<evidence type="ECO:0000256" key="3">
    <source>
        <dbReference type="ARBA" id="ARBA00012438"/>
    </source>
</evidence>
<feature type="signal peptide" evidence="15">
    <location>
        <begin position="1"/>
        <end position="22"/>
    </location>
</feature>
<keyword evidence="12" id="KW-0802">TPR repeat</keyword>
<dbReference type="InterPro" id="IPR011990">
    <property type="entry name" value="TPR-like_helical_dom_sf"/>
</dbReference>
<gene>
    <name evidence="17" type="ORF">PEDI_08440</name>
</gene>
<dbReference type="SMART" id="SM00388">
    <property type="entry name" value="HisKA"/>
    <property type="match status" value="1"/>
</dbReference>
<dbReference type="CDD" id="cd00082">
    <property type="entry name" value="HisKA"/>
    <property type="match status" value="1"/>
</dbReference>
<evidence type="ECO:0000256" key="8">
    <source>
        <dbReference type="ARBA" id="ARBA00022777"/>
    </source>
</evidence>
<comment type="subcellular location">
    <subcellularLocation>
        <location evidence="2">Cell membrane</location>
    </subcellularLocation>
</comment>
<evidence type="ECO:0000313" key="17">
    <source>
        <dbReference type="EMBL" id="GJM60292.1"/>
    </source>
</evidence>
<accession>A0AAN4VVQ7</accession>
<keyword evidence="5" id="KW-0597">Phosphoprotein</keyword>
<keyword evidence="18" id="KW-1185">Reference proteome</keyword>
<evidence type="ECO:0000256" key="12">
    <source>
        <dbReference type="PROSITE-ProRule" id="PRU00339"/>
    </source>
</evidence>
<protein>
    <recommendedName>
        <fullName evidence="3">histidine kinase</fullName>
        <ecNumber evidence="3">2.7.13.3</ecNumber>
    </recommendedName>
</protein>
<evidence type="ECO:0000256" key="1">
    <source>
        <dbReference type="ARBA" id="ARBA00000085"/>
    </source>
</evidence>
<keyword evidence="14" id="KW-1133">Transmembrane helix</keyword>
<keyword evidence="4" id="KW-1003">Cell membrane</keyword>
<keyword evidence="11 14" id="KW-0472">Membrane</keyword>
<evidence type="ECO:0000256" key="2">
    <source>
        <dbReference type="ARBA" id="ARBA00004236"/>
    </source>
</evidence>
<evidence type="ECO:0000256" key="7">
    <source>
        <dbReference type="ARBA" id="ARBA00022741"/>
    </source>
</evidence>
<dbReference type="SUPFAM" id="SSF48452">
    <property type="entry name" value="TPR-like"/>
    <property type="match status" value="1"/>
</dbReference>
<dbReference type="AlphaFoldDB" id="A0AAN4VVQ7"/>
<dbReference type="GO" id="GO:0000155">
    <property type="term" value="F:phosphorelay sensor kinase activity"/>
    <property type="evidence" value="ECO:0007669"/>
    <property type="project" value="InterPro"/>
</dbReference>
<dbReference type="GO" id="GO:0005524">
    <property type="term" value="F:ATP binding"/>
    <property type="evidence" value="ECO:0007669"/>
    <property type="project" value="UniProtKB-KW"/>
</dbReference>
<dbReference type="InterPro" id="IPR050736">
    <property type="entry name" value="Sensor_HK_Regulatory"/>
</dbReference>
<dbReference type="InterPro" id="IPR036890">
    <property type="entry name" value="HATPase_C_sf"/>
</dbReference>
<proteinExistence type="predicted"/>
<dbReference type="InterPro" id="IPR005467">
    <property type="entry name" value="His_kinase_dom"/>
</dbReference>
<dbReference type="Gene3D" id="1.10.287.130">
    <property type="match status" value="1"/>
</dbReference>
<comment type="caution">
    <text evidence="17">The sequence shown here is derived from an EMBL/GenBank/DDBJ whole genome shotgun (WGS) entry which is preliminary data.</text>
</comment>
<dbReference type="SUPFAM" id="SSF47384">
    <property type="entry name" value="Homodimeric domain of signal transducing histidine kinase"/>
    <property type="match status" value="1"/>
</dbReference>
<dbReference type="PRINTS" id="PR00344">
    <property type="entry name" value="BCTRLSENSOR"/>
</dbReference>
<feature type="transmembrane region" description="Helical" evidence="14">
    <location>
        <begin position="419"/>
        <end position="439"/>
    </location>
</feature>
<dbReference type="GO" id="GO:0005886">
    <property type="term" value="C:plasma membrane"/>
    <property type="evidence" value="ECO:0007669"/>
    <property type="project" value="UniProtKB-SubCell"/>
</dbReference>
<dbReference type="Pfam" id="PF02518">
    <property type="entry name" value="HATPase_c"/>
    <property type="match status" value="1"/>
</dbReference>
<keyword evidence="6" id="KW-0808">Transferase</keyword>
<dbReference type="Gene3D" id="1.25.40.10">
    <property type="entry name" value="Tetratricopeptide repeat domain"/>
    <property type="match status" value="1"/>
</dbReference>
<dbReference type="PANTHER" id="PTHR43711:SF1">
    <property type="entry name" value="HISTIDINE KINASE 1"/>
    <property type="match status" value="1"/>
</dbReference>
<evidence type="ECO:0000256" key="5">
    <source>
        <dbReference type="ARBA" id="ARBA00022553"/>
    </source>
</evidence>
<dbReference type="EMBL" id="BQKE01000001">
    <property type="protein sequence ID" value="GJM60292.1"/>
    <property type="molecule type" value="Genomic_DNA"/>
</dbReference>
<keyword evidence="7" id="KW-0547">Nucleotide-binding</keyword>
<evidence type="ECO:0000256" key="9">
    <source>
        <dbReference type="ARBA" id="ARBA00022840"/>
    </source>
</evidence>
<dbReference type="InterPro" id="IPR003594">
    <property type="entry name" value="HATPase_dom"/>
</dbReference>
<keyword evidence="14" id="KW-0812">Transmembrane</keyword>
<keyword evidence="10" id="KW-0902">Two-component regulatory system</keyword>
<dbReference type="InterPro" id="IPR004358">
    <property type="entry name" value="Sig_transdc_His_kin-like_C"/>
</dbReference>
<dbReference type="InterPro" id="IPR003661">
    <property type="entry name" value="HisK_dim/P_dom"/>
</dbReference>
<dbReference type="PROSITE" id="PS50005">
    <property type="entry name" value="TPR"/>
    <property type="match status" value="1"/>
</dbReference>
<feature type="coiled-coil region" evidence="13">
    <location>
        <begin position="380"/>
        <end position="416"/>
    </location>
</feature>
<dbReference type="SMART" id="SM00387">
    <property type="entry name" value="HATPase_c"/>
    <property type="match status" value="1"/>
</dbReference>
<dbReference type="PANTHER" id="PTHR43711">
    <property type="entry name" value="TWO-COMPONENT HISTIDINE KINASE"/>
    <property type="match status" value="1"/>
</dbReference>